<evidence type="ECO:0000256" key="6">
    <source>
        <dbReference type="ARBA" id="ARBA00037932"/>
    </source>
</evidence>
<keyword evidence="2" id="KW-0963">Cytoplasm</keyword>
<evidence type="ECO:0000256" key="8">
    <source>
        <dbReference type="ARBA" id="ARBA00042266"/>
    </source>
</evidence>
<keyword evidence="5" id="KW-0949">S-adenosyl-L-methionine</keyword>
<name>A0AB40CJS7_DIOCR</name>
<keyword evidence="9" id="KW-1185">Reference proteome</keyword>
<evidence type="ECO:0000256" key="7">
    <source>
        <dbReference type="ARBA" id="ARBA00041867"/>
    </source>
</evidence>
<dbReference type="RefSeq" id="XP_039140080.1">
    <property type="nucleotide sequence ID" value="XM_039284146.1"/>
</dbReference>
<dbReference type="GeneID" id="120277343"/>
<dbReference type="GO" id="GO:0032259">
    <property type="term" value="P:methylation"/>
    <property type="evidence" value="ECO:0007669"/>
    <property type="project" value="UniProtKB-KW"/>
</dbReference>
<dbReference type="SUPFAM" id="SSF53335">
    <property type="entry name" value="S-adenosyl-L-methionine-dependent methyltransferases"/>
    <property type="match status" value="1"/>
</dbReference>
<evidence type="ECO:0000256" key="3">
    <source>
        <dbReference type="ARBA" id="ARBA00022603"/>
    </source>
</evidence>
<dbReference type="CDD" id="cd02440">
    <property type="entry name" value="AdoMet_MTases"/>
    <property type="match status" value="1"/>
</dbReference>
<keyword evidence="3 10" id="KW-0489">Methyltransferase</keyword>
<dbReference type="InterPro" id="IPR004498">
    <property type="entry name" value="Ribosomal_PrmA_MeTrfase"/>
</dbReference>
<dbReference type="GO" id="GO:0016279">
    <property type="term" value="F:protein-lysine N-methyltransferase activity"/>
    <property type="evidence" value="ECO:0007669"/>
    <property type="project" value="TreeGrafter"/>
</dbReference>
<accession>A0AB40CJS7</accession>
<dbReference type="InterPro" id="IPR029063">
    <property type="entry name" value="SAM-dependent_MTases_sf"/>
</dbReference>
<evidence type="ECO:0000256" key="1">
    <source>
        <dbReference type="ARBA" id="ARBA00009741"/>
    </source>
</evidence>
<proteinExistence type="inferred from homology"/>
<dbReference type="HAMAP" id="MF_00735">
    <property type="entry name" value="Methyltr_PrmA"/>
    <property type="match status" value="1"/>
</dbReference>
<dbReference type="GO" id="GO:0005840">
    <property type="term" value="C:ribosome"/>
    <property type="evidence" value="ECO:0007669"/>
    <property type="project" value="UniProtKB-KW"/>
</dbReference>
<dbReference type="AlphaFoldDB" id="A0AB40CJS7"/>
<comment type="similarity">
    <text evidence="1">Belongs to the methyltransferase superfamily. PrmA family.</text>
</comment>
<dbReference type="PANTHER" id="PTHR43648">
    <property type="entry name" value="ELECTRON TRANSFER FLAVOPROTEIN BETA SUBUNIT LYSINE METHYLTRANSFERASE"/>
    <property type="match status" value="1"/>
</dbReference>
<dbReference type="InterPro" id="IPR050078">
    <property type="entry name" value="Ribosomal_L11_MeTrfase_PrmA"/>
</dbReference>
<organism evidence="9 10">
    <name type="scientific">Dioscorea cayennensis subsp. rotundata</name>
    <name type="common">White Guinea yam</name>
    <name type="synonym">Dioscorea rotundata</name>
    <dbReference type="NCBI Taxonomy" id="55577"/>
    <lineage>
        <taxon>Eukaryota</taxon>
        <taxon>Viridiplantae</taxon>
        <taxon>Streptophyta</taxon>
        <taxon>Embryophyta</taxon>
        <taxon>Tracheophyta</taxon>
        <taxon>Spermatophyta</taxon>
        <taxon>Magnoliopsida</taxon>
        <taxon>Liliopsida</taxon>
        <taxon>Dioscoreales</taxon>
        <taxon>Dioscoreaceae</taxon>
        <taxon>Dioscorea</taxon>
    </lineage>
</organism>
<evidence type="ECO:0000313" key="10">
    <source>
        <dbReference type="RefSeq" id="XP_039140080.1"/>
    </source>
</evidence>
<evidence type="ECO:0000313" key="9">
    <source>
        <dbReference type="Proteomes" id="UP001515500"/>
    </source>
</evidence>
<protein>
    <recommendedName>
        <fullName evidence="8">ETFB lysine methyltransferase</fullName>
    </recommendedName>
    <alternativeName>
        <fullName evidence="7">Protein N-lysine methyltransferase METTL20</fullName>
    </alternativeName>
</protein>
<keyword evidence="10" id="KW-0689">Ribosomal protein</keyword>
<dbReference type="Gene3D" id="3.40.50.150">
    <property type="entry name" value="Vaccinia Virus protein VP39"/>
    <property type="match status" value="1"/>
</dbReference>
<evidence type="ECO:0000256" key="2">
    <source>
        <dbReference type="ARBA" id="ARBA00022490"/>
    </source>
</evidence>
<evidence type="ECO:0000256" key="4">
    <source>
        <dbReference type="ARBA" id="ARBA00022679"/>
    </source>
</evidence>
<comment type="similarity">
    <text evidence="6">Belongs to the methyltransferase superfamily. ETFBKMT family.</text>
</comment>
<dbReference type="Pfam" id="PF06325">
    <property type="entry name" value="PrmA"/>
    <property type="match status" value="1"/>
</dbReference>
<sequence>MRESQSTASLSFAGELDEGLNGSTMFSRLHVHLLRRFPLLILAGEALAPATSSLGNRPSPLSPHPIPTAGCNGTSFSLYSPLSFRLAIHKRGLCFPAIATMETGDGAPSSSYLSVLIHCPKDDAVVLSEALLCFGACSASVDEFSSHDELDEICITSIFMDGQDVHTCISQAVNSVGLKYMPIYDVTKGEQCDWATSIQENFQPIEVADGLWIVPSWITPPMLEATNIILNPGLSFGTGEHPTTKLCLLLLKHSIKGGEYFLDYGTGSGVLGIAAVKMGVVSSVGIDIDPQAVTSALQNMALNEISSNRMSVHLVPNNVNSLPADETTSDDQASYSLEFGNEKGKFDIVIANILLNPLVELADHILGFGKTGAVIGLSGILSEQVQQVKERYSEYLHDISVSEMDGWACLHGIKKEITKEK</sequence>
<gene>
    <name evidence="10" type="primary">LOC120277343</name>
</gene>
<dbReference type="PANTHER" id="PTHR43648:SF1">
    <property type="entry name" value="ELECTRON TRANSFER FLAVOPROTEIN BETA SUBUNIT LYSINE METHYLTRANSFERASE"/>
    <property type="match status" value="1"/>
</dbReference>
<dbReference type="GO" id="GO:0005739">
    <property type="term" value="C:mitochondrion"/>
    <property type="evidence" value="ECO:0007669"/>
    <property type="project" value="TreeGrafter"/>
</dbReference>
<keyword evidence="10" id="KW-0687">Ribonucleoprotein</keyword>
<evidence type="ECO:0000256" key="5">
    <source>
        <dbReference type="ARBA" id="ARBA00022691"/>
    </source>
</evidence>
<reference evidence="10" key="1">
    <citation type="submission" date="2025-08" db="UniProtKB">
        <authorList>
            <consortium name="RefSeq"/>
        </authorList>
    </citation>
    <scope>IDENTIFICATION</scope>
</reference>
<dbReference type="Proteomes" id="UP001515500">
    <property type="component" value="Chromosome 15"/>
</dbReference>
<keyword evidence="4" id="KW-0808">Transferase</keyword>